<name>A0AAV9X6P5_9PEZI</name>
<gene>
    <name evidence="2" type="ORF">TWF694_003117</name>
</gene>
<dbReference type="Proteomes" id="UP001365542">
    <property type="component" value="Unassembled WGS sequence"/>
</dbReference>
<protein>
    <submittedName>
        <fullName evidence="2">Uncharacterized protein</fullName>
    </submittedName>
</protein>
<comment type="caution">
    <text evidence="2">The sequence shown here is derived from an EMBL/GenBank/DDBJ whole genome shotgun (WGS) entry which is preliminary data.</text>
</comment>
<dbReference type="AlphaFoldDB" id="A0AAV9X6P5"/>
<feature type="compositionally biased region" description="Acidic residues" evidence="1">
    <location>
        <begin position="173"/>
        <end position="182"/>
    </location>
</feature>
<organism evidence="2 3">
    <name type="scientific">Orbilia ellipsospora</name>
    <dbReference type="NCBI Taxonomy" id="2528407"/>
    <lineage>
        <taxon>Eukaryota</taxon>
        <taxon>Fungi</taxon>
        <taxon>Dikarya</taxon>
        <taxon>Ascomycota</taxon>
        <taxon>Pezizomycotina</taxon>
        <taxon>Orbiliomycetes</taxon>
        <taxon>Orbiliales</taxon>
        <taxon>Orbiliaceae</taxon>
        <taxon>Orbilia</taxon>
    </lineage>
</organism>
<evidence type="ECO:0000313" key="3">
    <source>
        <dbReference type="Proteomes" id="UP001365542"/>
    </source>
</evidence>
<dbReference type="EMBL" id="JAVHJO010000012">
    <property type="protein sequence ID" value="KAK6531953.1"/>
    <property type="molecule type" value="Genomic_DNA"/>
</dbReference>
<accession>A0AAV9X6P5</accession>
<feature type="compositionally biased region" description="Basic and acidic residues" evidence="1">
    <location>
        <begin position="191"/>
        <end position="200"/>
    </location>
</feature>
<evidence type="ECO:0000256" key="1">
    <source>
        <dbReference type="SAM" id="MobiDB-lite"/>
    </source>
</evidence>
<keyword evidence="3" id="KW-1185">Reference proteome</keyword>
<sequence>MLQPHPFIRNGNARLQTYIVTTHITFTMSFFPKVSTSSNTSTQNDNAKIWADRFTSTATSSSSVAQTNFRTSNPQGQIEGEVEYESFLDQTGPPHGEIEEAVGPYSLLNEHFSPDIEFQKSIDGLDVVGLLEVMDTQQIDMEGFMAGRGGEKSLGNEDETEDPVEWLGVGEGYTDDVWGEDDTVSKRGKGKHGDKEEKVAKGKGKGKGKAVDMKSRL</sequence>
<proteinExistence type="predicted"/>
<reference evidence="2 3" key="1">
    <citation type="submission" date="2019-10" db="EMBL/GenBank/DDBJ databases">
        <authorList>
            <person name="Palmer J.M."/>
        </authorList>
    </citation>
    <scope>NUCLEOTIDE SEQUENCE [LARGE SCALE GENOMIC DNA]</scope>
    <source>
        <strain evidence="2 3">TWF694</strain>
    </source>
</reference>
<evidence type="ECO:0000313" key="2">
    <source>
        <dbReference type="EMBL" id="KAK6531953.1"/>
    </source>
</evidence>
<feature type="region of interest" description="Disordered" evidence="1">
    <location>
        <begin position="167"/>
        <end position="217"/>
    </location>
</feature>